<dbReference type="PROSITE" id="PS50885">
    <property type="entry name" value="HAMP"/>
    <property type="match status" value="1"/>
</dbReference>
<dbReference type="Proteomes" id="UP001246372">
    <property type="component" value="Unassembled WGS sequence"/>
</dbReference>
<dbReference type="SMART" id="SM00304">
    <property type="entry name" value="HAMP"/>
    <property type="match status" value="1"/>
</dbReference>
<dbReference type="Pfam" id="PF00672">
    <property type="entry name" value="HAMP"/>
    <property type="match status" value="1"/>
</dbReference>
<evidence type="ECO:0000313" key="7">
    <source>
        <dbReference type="EMBL" id="MDT9001386.1"/>
    </source>
</evidence>
<gene>
    <name evidence="7" type="ORF">RQP53_19050</name>
</gene>
<evidence type="ECO:0000256" key="4">
    <source>
        <dbReference type="SAM" id="Phobius"/>
    </source>
</evidence>
<feature type="transmembrane region" description="Helical" evidence="4">
    <location>
        <begin position="327"/>
        <end position="348"/>
    </location>
</feature>
<accession>A0ABU3PFM1</accession>
<comment type="caution">
    <text evidence="7">The sequence shown here is derived from an EMBL/GenBank/DDBJ whole genome shotgun (WGS) entry which is preliminary data.</text>
</comment>
<evidence type="ECO:0000259" key="6">
    <source>
        <dbReference type="PROSITE" id="PS50885"/>
    </source>
</evidence>
<sequence length="668" mass="70477">MPKKTRSPGASRQGFKRLFSPALSLMLRCRFSVKANIISAAFLIPIVVLLNSFWQTKRELIETTRVERLGAEYAAKLLPVLRLAQANRDAALRQSAKMPVDGASSPAALNEAIKALKRIDAEHGARFETAGALGQAEQAKGSLPSGNESLFKLYAAHAKHVAAWVQLLGNVADASGLVLDPDLDSYFTMDASLLVLPDLIENISKMGSLSAASSAAGQGAEIAAQELARMDALIEHFEGKLIDDAAKVAKARPDLAAGLALGELPQLLAKFRDLATDSPGSGGIEQAQKVASSADALLARLWSVQGSYCKLLATMLESREAALHGRLMGTLTLVSAFILLAAYLFYAFSLAMNSGMRAVTRKVVAVADGDLSTVVKVRGSDELSQVLLHLREMQQRLSGTLGKVQRSADQVASASQQLTMGTSDLANRTEQTSAQLQKTASSMEQMQATVSSTASTTREAAALAERNATVASRGGEVIGEVVTTMQRIQASANTINDIIGLIDSIAFQTNILALNAAVEAARAGEQGKGFAVVASEVRNLAQRSANAAKEIKSLIGVSVEQTESGVRVVRQAGATMEEIVSAAGRINQLLADIARATAEQSTGISMVTEAVGQLDQMTQQNAALVEETLAASNTMMEQAAGLATEVGSFKLPGEEQQRPLGSAPIDFF</sequence>
<keyword evidence="1" id="KW-0488">Methylation</keyword>
<evidence type="ECO:0000256" key="2">
    <source>
        <dbReference type="ARBA" id="ARBA00029447"/>
    </source>
</evidence>
<dbReference type="InterPro" id="IPR004089">
    <property type="entry name" value="MCPsignal_dom"/>
</dbReference>
<dbReference type="SMART" id="SM00283">
    <property type="entry name" value="MA"/>
    <property type="match status" value="1"/>
</dbReference>
<evidence type="ECO:0000259" key="5">
    <source>
        <dbReference type="PROSITE" id="PS50111"/>
    </source>
</evidence>
<dbReference type="Gene3D" id="1.10.287.950">
    <property type="entry name" value="Methyl-accepting chemotaxis protein"/>
    <property type="match status" value="1"/>
</dbReference>
<dbReference type="EMBL" id="JAVXZY010000009">
    <property type="protein sequence ID" value="MDT9001386.1"/>
    <property type="molecule type" value="Genomic_DNA"/>
</dbReference>
<feature type="transmembrane region" description="Helical" evidence="4">
    <location>
        <begin position="35"/>
        <end position="54"/>
    </location>
</feature>
<dbReference type="PANTHER" id="PTHR43531:SF14">
    <property type="entry name" value="METHYL-ACCEPTING CHEMOTAXIS PROTEIN I-RELATED"/>
    <property type="match status" value="1"/>
</dbReference>
<dbReference type="RefSeq" id="WP_315652273.1">
    <property type="nucleotide sequence ID" value="NZ_JAVXZY010000009.1"/>
</dbReference>
<dbReference type="CDD" id="cd11386">
    <property type="entry name" value="MCP_signal"/>
    <property type="match status" value="1"/>
</dbReference>
<dbReference type="SUPFAM" id="SSF58104">
    <property type="entry name" value="Methyl-accepting chemotaxis protein (MCP) signaling domain"/>
    <property type="match status" value="1"/>
</dbReference>
<keyword evidence="3" id="KW-0807">Transducer</keyword>
<feature type="domain" description="HAMP" evidence="6">
    <location>
        <begin position="350"/>
        <end position="402"/>
    </location>
</feature>
<keyword evidence="4" id="KW-0472">Membrane</keyword>
<evidence type="ECO:0000313" key="8">
    <source>
        <dbReference type="Proteomes" id="UP001246372"/>
    </source>
</evidence>
<protein>
    <submittedName>
        <fullName evidence="7">Methyl-accepting chemotaxis protein</fullName>
    </submittedName>
</protein>
<evidence type="ECO:0000256" key="3">
    <source>
        <dbReference type="PROSITE-ProRule" id="PRU00284"/>
    </source>
</evidence>
<dbReference type="PANTHER" id="PTHR43531">
    <property type="entry name" value="PROTEIN ICFG"/>
    <property type="match status" value="1"/>
</dbReference>
<dbReference type="InterPro" id="IPR003660">
    <property type="entry name" value="HAMP_dom"/>
</dbReference>
<proteinExistence type="inferred from homology"/>
<feature type="domain" description="Methyl-accepting transducer" evidence="5">
    <location>
        <begin position="407"/>
        <end position="636"/>
    </location>
</feature>
<comment type="similarity">
    <text evidence="2">Belongs to the methyl-accepting chemotaxis (MCP) protein family.</text>
</comment>
<keyword evidence="4" id="KW-1133">Transmembrane helix</keyword>
<evidence type="ECO:0000256" key="1">
    <source>
        <dbReference type="ARBA" id="ARBA00022481"/>
    </source>
</evidence>
<keyword evidence="8" id="KW-1185">Reference proteome</keyword>
<reference evidence="7" key="1">
    <citation type="submission" date="2023-09" db="EMBL/GenBank/DDBJ databases">
        <title>Paucibacter sp. APW11 Genome sequencing and assembly.</title>
        <authorList>
            <person name="Kim I."/>
        </authorList>
    </citation>
    <scope>NUCLEOTIDE SEQUENCE</scope>
    <source>
        <strain evidence="7">APW11</strain>
    </source>
</reference>
<name>A0ABU3PFM1_9BURK</name>
<keyword evidence="4" id="KW-0812">Transmembrane</keyword>
<dbReference type="CDD" id="cd06225">
    <property type="entry name" value="HAMP"/>
    <property type="match status" value="1"/>
</dbReference>
<dbReference type="PROSITE" id="PS50111">
    <property type="entry name" value="CHEMOTAXIS_TRANSDUC_2"/>
    <property type="match status" value="1"/>
</dbReference>
<organism evidence="7 8">
    <name type="scientific">Roseateles aquae</name>
    <dbReference type="NCBI Taxonomy" id="3077235"/>
    <lineage>
        <taxon>Bacteria</taxon>
        <taxon>Pseudomonadati</taxon>
        <taxon>Pseudomonadota</taxon>
        <taxon>Betaproteobacteria</taxon>
        <taxon>Burkholderiales</taxon>
        <taxon>Sphaerotilaceae</taxon>
        <taxon>Roseateles</taxon>
    </lineage>
</organism>
<dbReference type="InterPro" id="IPR051310">
    <property type="entry name" value="MCP_chemotaxis"/>
</dbReference>
<dbReference type="Pfam" id="PF00015">
    <property type="entry name" value="MCPsignal"/>
    <property type="match status" value="1"/>
</dbReference>